<keyword evidence="3" id="KW-1185">Reference proteome</keyword>
<sequence length="430" mass="51920">MKLLNQIREYLIQITNIENDYGVDEVGEIEEFINNLMYYRKCNEDEIIQDFLDIFYINTTTSIKLLFFIRDKKDGVGERRVFKVIIRYLANEHPYIIDKIINYIYKYGRWDDYFALFDTKFEDKVISIFKEQIQIDLGSNNPSTLGKWLKSENASSKETIMLAKKTRILLGYSSKDYRKILTILRRRIRNNQIIYKDINEVDKYKCNIKDEHAFINFDNNANKIVNDILSSYYYKENTLVVNAIKEYEKDLNNTYINLLTFTLLLFKKLNFNFFKNYYMSFKNNPKFNKILQEDYKNIYNNIKLNLSEVNISLDESLDLLLFTLIKKDIKRIESPKSILFIYNDDKDLDINNYNDIEEKWILAGYDMPKIKLWNLNSLKNEFEIYEDDKITYIKGFEKDFWYYLLEGKEINKTKIYINKFNKLEYNEINI</sequence>
<proteinExistence type="predicted"/>
<dbReference type="EMBL" id="SRYR01000001">
    <property type="protein sequence ID" value="TGY44155.1"/>
    <property type="molecule type" value="Genomic_DNA"/>
</dbReference>
<gene>
    <name evidence="2" type="ORF">E5347_04890</name>
</gene>
<protein>
    <submittedName>
        <fullName evidence="2">DUF2828 family protein</fullName>
    </submittedName>
</protein>
<evidence type="ECO:0000313" key="2">
    <source>
        <dbReference type="EMBL" id="TGY44155.1"/>
    </source>
</evidence>
<name>A0A4S2DPR9_9CLOT</name>
<dbReference type="AlphaFoldDB" id="A0A4S2DPR9"/>
<dbReference type="OrthoDB" id="9255585at2"/>
<reference evidence="2 3" key="1">
    <citation type="submission" date="2019-04" db="EMBL/GenBank/DDBJ databases">
        <title>Microbes associate with the intestines of laboratory mice.</title>
        <authorList>
            <person name="Navarre W."/>
            <person name="Wong E."/>
            <person name="Huang K."/>
            <person name="Tropini C."/>
            <person name="Ng K."/>
            <person name="Yu B."/>
        </authorList>
    </citation>
    <scope>NUCLEOTIDE SEQUENCE [LARGE SCALE GENOMIC DNA]</scope>
    <source>
        <strain evidence="2 3">NM50_B9-20</strain>
    </source>
</reference>
<evidence type="ECO:0000259" key="1">
    <source>
        <dbReference type="Pfam" id="PF25043"/>
    </source>
</evidence>
<dbReference type="Pfam" id="PF25043">
    <property type="entry name" value="DUF7788"/>
    <property type="match status" value="1"/>
</dbReference>
<comment type="caution">
    <text evidence="2">The sequence shown here is derived from an EMBL/GenBank/DDBJ whole genome shotgun (WGS) entry which is preliminary data.</text>
</comment>
<evidence type="ECO:0000313" key="3">
    <source>
        <dbReference type="Proteomes" id="UP000306888"/>
    </source>
</evidence>
<dbReference type="RefSeq" id="WP_136005161.1">
    <property type="nucleotide sequence ID" value="NZ_SRYR01000001.1"/>
</dbReference>
<accession>A0A4S2DPR9</accession>
<dbReference type="Proteomes" id="UP000306888">
    <property type="component" value="Unassembled WGS sequence"/>
</dbReference>
<feature type="domain" description="DUF7788" evidence="1">
    <location>
        <begin position="264"/>
        <end position="415"/>
    </location>
</feature>
<dbReference type="InterPro" id="IPR056690">
    <property type="entry name" value="DUF7788"/>
</dbReference>
<organism evidence="2 3">
    <name type="scientific">Clostridium sartagoforme</name>
    <dbReference type="NCBI Taxonomy" id="84031"/>
    <lineage>
        <taxon>Bacteria</taxon>
        <taxon>Bacillati</taxon>
        <taxon>Bacillota</taxon>
        <taxon>Clostridia</taxon>
        <taxon>Eubacteriales</taxon>
        <taxon>Clostridiaceae</taxon>
        <taxon>Clostridium</taxon>
    </lineage>
</organism>